<keyword evidence="2" id="KW-0560">Oxidoreductase</keyword>
<dbReference type="InterPro" id="IPR002347">
    <property type="entry name" value="SDR_fam"/>
</dbReference>
<dbReference type="GO" id="GO:0005829">
    <property type="term" value="C:cytosol"/>
    <property type="evidence" value="ECO:0007669"/>
    <property type="project" value="TreeGrafter"/>
</dbReference>
<name>A0A919VX74_9ACTN</name>
<dbReference type="PANTHER" id="PTHR43391">
    <property type="entry name" value="RETINOL DEHYDROGENASE-RELATED"/>
    <property type="match status" value="1"/>
</dbReference>
<comment type="similarity">
    <text evidence="1 3">Belongs to the short-chain dehydrogenases/reductases (SDR) family.</text>
</comment>
<dbReference type="EMBL" id="BOQP01000013">
    <property type="protein sequence ID" value="GIM72508.1"/>
    <property type="molecule type" value="Genomic_DNA"/>
</dbReference>
<sequence>MQINGATVLVTGANRGLGRQFTQSLLDRGAAKVYATARRASSIDLPGVTPLELDITDRASIAAAALAAPDVTILINNAGISTGVSLVTGDLDDIRRELDTHFWGTLNMIRAFAPQLTGGAILNVLSALSWFAYDGSNAYAAAKAAAWNMTNGVRLELAPQNTLVTGLFLGAADTDMAAFYDGPKIAPATVVAAGLDALEAGKLEALADDWSAMVKASLAADPADFYKQALTAS</sequence>
<accession>A0A919VX74</accession>
<organism evidence="4 5">
    <name type="scientific">Winogradskya consettensis</name>
    <dbReference type="NCBI Taxonomy" id="113560"/>
    <lineage>
        <taxon>Bacteria</taxon>
        <taxon>Bacillati</taxon>
        <taxon>Actinomycetota</taxon>
        <taxon>Actinomycetes</taxon>
        <taxon>Micromonosporales</taxon>
        <taxon>Micromonosporaceae</taxon>
        <taxon>Winogradskya</taxon>
    </lineage>
</organism>
<evidence type="ECO:0000256" key="1">
    <source>
        <dbReference type="ARBA" id="ARBA00006484"/>
    </source>
</evidence>
<evidence type="ECO:0000256" key="3">
    <source>
        <dbReference type="RuleBase" id="RU000363"/>
    </source>
</evidence>
<dbReference type="InterPro" id="IPR036291">
    <property type="entry name" value="NAD(P)-bd_dom_sf"/>
</dbReference>
<dbReference type="PRINTS" id="PR00081">
    <property type="entry name" value="GDHRDH"/>
</dbReference>
<reference evidence="4" key="1">
    <citation type="submission" date="2021-03" db="EMBL/GenBank/DDBJ databases">
        <title>Whole genome shotgun sequence of Actinoplanes consettensis NBRC 14913.</title>
        <authorList>
            <person name="Komaki H."/>
            <person name="Tamura T."/>
        </authorList>
    </citation>
    <scope>NUCLEOTIDE SEQUENCE</scope>
    <source>
        <strain evidence="4">NBRC 14913</strain>
    </source>
</reference>
<dbReference type="NCBIfam" id="NF006119">
    <property type="entry name" value="PRK08264.1-5"/>
    <property type="match status" value="1"/>
</dbReference>
<dbReference type="PRINTS" id="PR00080">
    <property type="entry name" value="SDRFAMILY"/>
</dbReference>
<dbReference type="SUPFAM" id="SSF51735">
    <property type="entry name" value="NAD(P)-binding Rossmann-fold domains"/>
    <property type="match status" value="1"/>
</dbReference>
<evidence type="ECO:0000313" key="5">
    <source>
        <dbReference type="Proteomes" id="UP000680865"/>
    </source>
</evidence>
<dbReference type="PANTHER" id="PTHR43391:SF91">
    <property type="entry name" value="OS04G0390700 PROTEIN"/>
    <property type="match status" value="1"/>
</dbReference>
<comment type="caution">
    <text evidence="4">The sequence shown here is derived from an EMBL/GenBank/DDBJ whole genome shotgun (WGS) entry which is preliminary data.</text>
</comment>
<gene>
    <name evidence="4" type="ORF">Aco04nite_30650</name>
</gene>
<proteinExistence type="inferred from homology"/>
<dbReference type="PROSITE" id="PS00061">
    <property type="entry name" value="ADH_SHORT"/>
    <property type="match status" value="1"/>
</dbReference>
<dbReference type="AlphaFoldDB" id="A0A919VX74"/>
<dbReference type="Pfam" id="PF00106">
    <property type="entry name" value="adh_short"/>
    <property type="match status" value="1"/>
</dbReference>
<keyword evidence="5" id="KW-1185">Reference proteome</keyword>
<evidence type="ECO:0000256" key="2">
    <source>
        <dbReference type="ARBA" id="ARBA00023002"/>
    </source>
</evidence>
<dbReference type="InterPro" id="IPR020904">
    <property type="entry name" value="Sc_DH/Rdtase_CS"/>
</dbReference>
<dbReference type="Gene3D" id="3.40.50.720">
    <property type="entry name" value="NAD(P)-binding Rossmann-like Domain"/>
    <property type="match status" value="1"/>
</dbReference>
<protein>
    <submittedName>
        <fullName evidence="4">Short-chain dehydrogenase</fullName>
    </submittedName>
</protein>
<dbReference type="GO" id="GO:0016491">
    <property type="term" value="F:oxidoreductase activity"/>
    <property type="evidence" value="ECO:0007669"/>
    <property type="project" value="UniProtKB-KW"/>
</dbReference>
<evidence type="ECO:0000313" key="4">
    <source>
        <dbReference type="EMBL" id="GIM72508.1"/>
    </source>
</evidence>
<dbReference type="Proteomes" id="UP000680865">
    <property type="component" value="Unassembled WGS sequence"/>
</dbReference>
<dbReference type="RefSeq" id="WP_212997880.1">
    <property type="nucleotide sequence ID" value="NZ_BAAATW010000019.1"/>
</dbReference>